<feature type="non-terminal residue" evidence="8">
    <location>
        <position position="512"/>
    </location>
</feature>
<proteinExistence type="predicted"/>
<feature type="transmembrane region" description="Helical" evidence="7">
    <location>
        <begin position="415"/>
        <end position="438"/>
    </location>
</feature>
<evidence type="ECO:0000256" key="1">
    <source>
        <dbReference type="ARBA" id="ARBA00004651"/>
    </source>
</evidence>
<evidence type="ECO:0000256" key="3">
    <source>
        <dbReference type="ARBA" id="ARBA00022692"/>
    </source>
</evidence>
<feature type="transmembrane region" description="Helical" evidence="7">
    <location>
        <begin position="204"/>
        <end position="227"/>
    </location>
</feature>
<keyword evidence="2" id="KW-1003">Cell membrane</keyword>
<dbReference type="PANTHER" id="PTHR30250">
    <property type="entry name" value="PST FAMILY PREDICTED COLANIC ACID TRANSPORTER"/>
    <property type="match status" value="1"/>
</dbReference>
<feature type="transmembrane region" description="Helical" evidence="7">
    <location>
        <begin position="388"/>
        <end position="409"/>
    </location>
</feature>
<dbReference type="RefSeq" id="WP_420824848.1">
    <property type="nucleotide sequence ID" value="NZ_JAAKZV010000120.1"/>
</dbReference>
<feature type="transmembrane region" description="Helical" evidence="7">
    <location>
        <begin position="248"/>
        <end position="274"/>
    </location>
</feature>
<evidence type="ECO:0000313" key="9">
    <source>
        <dbReference type="Proteomes" id="UP000481583"/>
    </source>
</evidence>
<feature type="transmembrane region" description="Helical" evidence="7">
    <location>
        <begin position="322"/>
        <end position="346"/>
    </location>
</feature>
<dbReference type="GO" id="GO:0005886">
    <property type="term" value="C:plasma membrane"/>
    <property type="evidence" value="ECO:0007669"/>
    <property type="project" value="UniProtKB-SubCell"/>
</dbReference>
<name>A0A6G4U424_9ACTN</name>
<evidence type="ECO:0000256" key="5">
    <source>
        <dbReference type="ARBA" id="ARBA00023136"/>
    </source>
</evidence>
<feature type="transmembrane region" description="Helical" evidence="7">
    <location>
        <begin position="39"/>
        <end position="59"/>
    </location>
</feature>
<accession>A0A6G4U424</accession>
<feature type="region of interest" description="Disordered" evidence="6">
    <location>
        <begin position="1"/>
        <end position="21"/>
    </location>
</feature>
<dbReference type="Proteomes" id="UP000481583">
    <property type="component" value="Unassembled WGS sequence"/>
</dbReference>
<keyword evidence="3 7" id="KW-0812">Transmembrane</keyword>
<dbReference type="InterPro" id="IPR050833">
    <property type="entry name" value="Poly_Biosynth_Transport"/>
</dbReference>
<keyword evidence="9" id="KW-1185">Reference proteome</keyword>
<sequence length="512" mass="54472">MTAPPRKPPVKRLAKPSHDHPTMQLRLGKDGAGSLFRNAYMLMLNTAVSAVLGLAYWVIAARYYTAEAVGEGSAAVAAMRFLAGLAATTLIGAVVRFIPRGGPHTRRLILQTYGISCLVVGIGCAVFLLTLDVWGPNFAPLDGVWIGLGFTVGTLGWTVLSLQDGVLTGLREAVWVPLGNLVFSVGKLILLIVLAAGMPVLGIFTSWSLAIALSVIPLGLLVLLRLAPRQMRRTRARKPPERREIGRFLLGDCTGSMFSLAMINLLPVIVATQFSSEENAYFYVALTIGGTIEFLAINMASSLTAEASYDPRRLADGIRGSLVRMGILLMPIGLVLVAGADILLGVFGEGYAEGGATVLRLFALAAFPRVIVELYFGVLRVQGRTTQLAVLQGIMCTLVLGGSLALLPVVGIAGAGWGVLLGQVVVALLAAPGMIAVVREAHRAPPAPELPEPKFDSSMTLTLRSPWSEVAAGTADDYGTGWARRAAYYRTIAEDEEEERETSGQQPVLRTA</sequence>
<gene>
    <name evidence="8" type="ORF">G5C51_24160</name>
</gene>
<feature type="compositionally biased region" description="Polar residues" evidence="6">
    <location>
        <begin position="503"/>
        <end position="512"/>
    </location>
</feature>
<comment type="caution">
    <text evidence="8">The sequence shown here is derived from an EMBL/GenBank/DDBJ whole genome shotgun (WGS) entry which is preliminary data.</text>
</comment>
<feature type="transmembrane region" description="Helical" evidence="7">
    <location>
        <begin position="280"/>
        <end position="301"/>
    </location>
</feature>
<evidence type="ECO:0000256" key="2">
    <source>
        <dbReference type="ARBA" id="ARBA00022475"/>
    </source>
</evidence>
<reference evidence="8 9" key="1">
    <citation type="submission" date="2020-02" db="EMBL/GenBank/DDBJ databases">
        <title>Whole-genome analyses of novel actinobacteria.</title>
        <authorList>
            <person name="Sahin N."/>
        </authorList>
    </citation>
    <scope>NUCLEOTIDE SEQUENCE [LARGE SCALE GENOMIC DNA]</scope>
    <source>
        <strain evidence="8 9">A7024</strain>
    </source>
</reference>
<protein>
    <submittedName>
        <fullName evidence="8">Lipopolysaccharide biosynthesis protein</fullName>
    </submittedName>
</protein>
<feature type="region of interest" description="Disordered" evidence="6">
    <location>
        <begin position="493"/>
        <end position="512"/>
    </location>
</feature>
<evidence type="ECO:0000313" key="8">
    <source>
        <dbReference type="EMBL" id="NGN66989.1"/>
    </source>
</evidence>
<feature type="transmembrane region" description="Helical" evidence="7">
    <location>
        <begin position="143"/>
        <end position="162"/>
    </location>
</feature>
<evidence type="ECO:0000256" key="4">
    <source>
        <dbReference type="ARBA" id="ARBA00022989"/>
    </source>
</evidence>
<dbReference type="AlphaFoldDB" id="A0A6G4U424"/>
<dbReference type="EMBL" id="JAAKZV010000120">
    <property type="protein sequence ID" value="NGN66989.1"/>
    <property type="molecule type" value="Genomic_DNA"/>
</dbReference>
<feature type="transmembrane region" description="Helical" evidence="7">
    <location>
        <begin position="358"/>
        <end position="376"/>
    </location>
</feature>
<feature type="transmembrane region" description="Helical" evidence="7">
    <location>
        <begin position="174"/>
        <end position="198"/>
    </location>
</feature>
<keyword evidence="5 7" id="KW-0472">Membrane</keyword>
<organism evidence="8 9">
    <name type="scientific">Streptomyces coryli</name>
    <dbReference type="NCBI Taxonomy" id="1128680"/>
    <lineage>
        <taxon>Bacteria</taxon>
        <taxon>Bacillati</taxon>
        <taxon>Actinomycetota</taxon>
        <taxon>Actinomycetes</taxon>
        <taxon>Kitasatosporales</taxon>
        <taxon>Streptomycetaceae</taxon>
        <taxon>Streptomyces</taxon>
    </lineage>
</organism>
<feature type="transmembrane region" description="Helical" evidence="7">
    <location>
        <begin position="79"/>
        <end position="98"/>
    </location>
</feature>
<feature type="transmembrane region" description="Helical" evidence="7">
    <location>
        <begin position="110"/>
        <end position="131"/>
    </location>
</feature>
<evidence type="ECO:0000256" key="7">
    <source>
        <dbReference type="SAM" id="Phobius"/>
    </source>
</evidence>
<dbReference type="PANTHER" id="PTHR30250:SF26">
    <property type="entry name" value="PSMA PROTEIN"/>
    <property type="match status" value="1"/>
</dbReference>
<keyword evidence="4 7" id="KW-1133">Transmembrane helix</keyword>
<evidence type="ECO:0000256" key="6">
    <source>
        <dbReference type="SAM" id="MobiDB-lite"/>
    </source>
</evidence>
<comment type="subcellular location">
    <subcellularLocation>
        <location evidence="1">Cell membrane</location>
        <topology evidence="1">Multi-pass membrane protein</topology>
    </subcellularLocation>
</comment>